<feature type="repeat" description="TPR" evidence="1">
    <location>
        <begin position="235"/>
        <end position="268"/>
    </location>
</feature>
<keyword evidence="2" id="KW-1133">Transmembrane helix</keyword>
<keyword evidence="2" id="KW-0472">Membrane</keyword>
<sequence>MADLQDPSRQTPKKHKVIHWNPEEDDLNANSKPVVKAYLGGAIATIVIAGIGLITYFLFFYTPPSNDVAELAENEIAQADPRRAFESVSRAQGVKDAVDRKLEAARQMPITGNEVLRQKLINIEKEKIDADDLMTDSRFARAIAQYNVVEGLIEDFTTEVENKQRARGLYDSFLVRSSELEIGKHLNEEKFEAAFGAASEGKNFLDAGSFTPALQRLEEAKANLDEVEQSIQGYIRSNASQGNRFIAQGKSQEAVEAFTKVLELDPANEEALKQLERSRVADKVFASLQAAKHSEENGDFEKALSHFQEAASIDSGSAKAQSGVSRLKRKIAERDFAAAYSAAQTAIAESRFEDAISNYQAALSIFPERTDIESAIDRARSEKRQNDIVTRITQAYDFERVYDWESARDLYQDLVNMEPDLQEAKDGLLRTGRMIRSILRYQTLLEVAKGEAQRTEFQTAIRTFDQAMKSKPEYLELTEEGERLRKFLQLQSQPVAVTIISDGSTWVSIQGPSMRKPEKFDTTQVNLLPGKYFIIGRKKGYQDVRFGLQIRAGMAQEPITVSASVKNDF</sequence>
<dbReference type="Pfam" id="PF13181">
    <property type="entry name" value="TPR_8"/>
    <property type="match status" value="1"/>
</dbReference>
<evidence type="ECO:0000313" key="4">
    <source>
        <dbReference type="Proteomes" id="UP000617628"/>
    </source>
</evidence>
<evidence type="ECO:0000313" key="3">
    <source>
        <dbReference type="EMBL" id="MBK1879553.1"/>
    </source>
</evidence>
<dbReference type="InterPro" id="IPR019734">
    <property type="entry name" value="TPR_rpt"/>
</dbReference>
<dbReference type="SUPFAM" id="SSF48452">
    <property type="entry name" value="TPR-like"/>
    <property type="match status" value="1"/>
</dbReference>
<evidence type="ECO:0000256" key="2">
    <source>
        <dbReference type="SAM" id="Phobius"/>
    </source>
</evidence>
<evidence type="ECO:0000256" key="1">
    <source>
        <dbReference type="PROSITE-ProRule" id="PRU00339"/>
    </source>
</evidence>
<gene>
    <name evidence="3" type="ORF">JIN87_21895</name>
</gene>
<dbReference type="RefSeq" id="WP_200357765.1">
    <property type="nucleotide sequence ID" value="NZ_JAENIL010000050.1"/>
</dbReference>
<keyword evidence="1" id="KW-0802">TPR repeat</keyword>
<dbReference type="Proteomes" id="UP000617628">
    <property type="component" value="Unassembled WGS sequence"/>
</dbReference>
<proteinExistence type="predicted"/>
<keyword evidence="4" id="KW-1185">Reference proteome</keyword>
<protein>
    <recommendedName>
        <fullName evidence="5">Tetratricopeptide repeat protein</fullName>
    </recommendedName>
</protein>
<accession>A0A934S096</accession>
<comment type="caution">
    <text evidence="3">The sequence shown here is derived from an EMBL/GenBank/DDBJ whole genome shotgun (WGS) entry which is preliminary data.</text>
</comment>
<dbReference type="AlphaFoldDB" id="A0A934S096"/>
<name>A0A934S096_9BACT</name>
<dbReference type="InterPro" id="IPR011990">
    <property type="entry name" value="TPR-like_helical_dom_sf"/>
</dbReference>
<feature type="transmembrane region" description="Helical" evidence="2">
    <location>
        <begin position="37"/>
        <end position="61"/>
    </location>
</feature>
<organism evidence="3 4">
    <name type="scientific">Pelagicoccus mobilis</name>
    <dbReference type="NCBI Taxonomy" id="415221"/>
    <lineage>
        <taxon>Bacteria</taxon>
        <taxon>Pseudomonadati</taxon>
        <taxon>Verrucomicrobiota</taxon>
        <taxon>Opitutia</taxon>
        <taxon>Puniceicoccales</taxon>
        <taxon>Pelagicoccaceae</taxon>
        <taxon>Pelagicoccus</taxon>
    </lineage>
</organism>
<dbReference type="EMBL" id="JAENIL010000050">
    <property type="protein sequence ID" value="MBK1879553.1"/>
    <property type="molecule type" value="Genomic_DNA"/>
</dbReference>
<dbReference type="SMART" id="SM00028">
    <property type="entry name" value="TPR"/>
    <property type="match status" value="4"/>
</dbReference>
<evidence type="ECO:0008006" key="5">
    <source>
        <dbReference type="Google" id="ProtNLM"/>
    </source>
</evidence>
<dbReference type="Gene3D" id="1.25.40.10">
    <property type="entry name" value="Tetratricopeptide repeat domain"/>
    <property type="match status" value="2"/>
</dbReference>
<dbReference type="PROSITE" id="PS50005">
    <property type="entry name" value="TPR"/>
    <property type="match status" value="1"/>
</dbReference>
<keyword evidence="2" id="KW-0812">Transmembrane</keyword>
<reference evidence="3" key="1">
    <citation type="submission" date="2021-01" db="EMBL/GenBank/DDBJ databases">
        <title>Modified the classification status of verrucomicrobia.</title>
        <authorList>
            <person name="Feng X."/>
        </authorList>
    </citation>
    <scope>NUCLEOTIDE SEQUENCE</scope>
    <source>
        <strain evidence="3">KCTC 13126</strain>
    </source>
</reference>